<evidence type="ECO:0000313" key="1">
    <source>
        <dbReference type="EMBL" id="WLS05232.1"/>
    </source>
</evidence>
<name>A0ABY9K9J9_9HYPH</name>
<dbReference type="EMBL" id="CP132315">
    <property type="protein sequence ID" value="WLS05232.1"/>
    <property type="molecule type" value="Genomic_DNA"/>
</dbReference>
<protein>
    <submittedName>
        <fullName evidence="1">Uncharacterized protein</fullName>
    </submittedName>
</protein>
<organism evidence="1 2">
    <name type="scientific">Shinella oryzae</name>
    <dbReference type="NCBI Taxonomy" id="2871820"/>
    <lineage>
        <taxon>Bacteria</taxon>
        <taxon>Pseudomonadati</taxon>
        <taxon>Pseudomonadota</taxon>
        <taxon>Alphaproteobacteria</taxon>
        <taxon>Hyphomicrobiales</taxon>
        <taxon>Rhizobiaceae</taxon>
        <taxon>Shinella</taxon>
    </lineage>
</organism>
<geneLocation type="plasmid" evidence="1 2">
    <name>unnamed1</name>
</geneLocation>
<gene>
    <name evidence="1" type="ORF">Q9315_24060</name>
</gene>
<keyword evidence="2" id="KW-1185">Reference proteome</keyword>
<evidence type="ECO:0000313" key="2">
    <source>
        <dbReference type="Proteomes" id="UP001225788"/>
    </source>
</evidence>
<keyword evidence="1" id="KW-0614">Plasmid</keyword>
<proteinExistence type="predicted"/>
<dbReference type="RefSeq" id="WP_306161696.1">
    <property type="nucleotide sequence ID" value="NZ_CP132315.1"/>
</dbReference>
<accession>A0ABY9K9J9</accession>
<reference evidence="1 2" key="1">
    <citation type="submission" date="2023-08" db="EMBL/GenBank/DDBJ databases">
        <title>Pathogen: clinical or host-associated sample.</title>
        <authorList>
            <person name="Hergert J."/>
            <person name="Casey R."/>
            <person name="Wagner J."/>
            <person name="Young E.L."/>
            <person name="Oakeson K.F."/>
        </authorList>
    </citation>
    <scope>NUCLEOTIDE SEQUENCE [LARGE SCALE GENOMIC DNA]</scope>
    <source>
        <strain evidence="1 2">UPHL-collab-2</strain>
        <plasmid evidence="1 2">unnamed1</plasmid>
    </source>
</reference>
<dbReference type="Proteomes" id="UP001225788">
    <property type="component" value="Plasmid unnamed1"/>
</dbReference>
<sequence>MTENARQNPIPVFVVVPPRTLLLDVAGPMEVLRRANMEQAAV</sequence>